<dbReference type="Pfam" id="PF02421">
    <property type="entry name" value="FeoB_N"/>
    <property type="match status" value="1"/>
</dbReference>
<dbReference type="Gene3D" id="3.40.50.300">
    <property type="entry name" value="P-loop containing nucleotide triphosphate hydrolases"/>
    <property type="match status" value="1"/>
</dbReference>
<evidence type="ECO:0000259" key="1">
    <source>
        <dbReference type="Pfam" id="PF02421"/>
    </source>
</evidence>
<accession>A0ABN4NFQ6</accession>
<dbReference type="InterPro" id="IPR027417">
    <property type="entry name" value="P-loop_NTPase"/>
</dbReference>
<keyword evidence="3" id="KW-1185">Reference proteome</keyword>
<name>A0ABN4NFQ6_9BACL</name>
<sequence length="60" mass="6643">MVDVAEKRGVKIDAAKLSRHLGVPVVPVIARTGKGTKELSCTMQIGIRFLYVLYKRENVS</sequence>
<dbReference type="InterPro" id="IPR030389">
    <property type="entry name" value="G_FEOB_dom"/>
</dbReference>
<dbReference type="Proteomes" id="UP000076226">
    <property type="component" value="Chromosome"/>
</dbReference>
<evidence type="ECO:0000313" key="3">
    <source>
        <dbReference type="Proteomes" id="UP000076226"/>
    </source>
</evidence>
<feature type="domain" description="FeoB-type G" evidence="1">
    <location>
        <begin position="1"/>
        <end position="40"/>
    </location>
</feature>
<gene>
    <name evidence="2" type="ORF">GS3922_07260</name>
</gene>
<evidence type="ECO:0000313" key="2">
    <source>
        <dbReference type="EMBL" id="AMX83490.1"/>
    </source>
</evidence>
<proteinExistence type="predicted"/>
<reference evidence="2 3" key="1">
    <citation type="submission" date="2016-02" db="EMBL/GenBank/DDBJ databases">
        <title>Complete genome sequence of Geobacillus subterraneus KCTC 3922T.</title>
        <authorList>
            <person name="Lee D.-W."/>
            <person name="Lee Y.-J."/>
            <person name="Lee S.-J."/>
            <person name="Park G.-S."/>
            <person name="Lee S.-J."/>
            <person name="Shin J.-H."/>
        </authorList>
    </citation>
    <scope>NUCLEOTIDE SEQUENCE [LARGE SCALE GENOMIC DNA]</scope>
    <source>
        <strain evidence="2 3">KCTC 3922</strain>
    </source>
</reference>
<protein>
    <recommendedName>
        <fullName evidence="1">FeoB-type G domain-containing protein</fullName>
    </recommendedName>
</protein>
<organism evidence="2 3">
    <name type="scientific">Geobacillus subterraneus</name>
    <dbReference type="NCBI Taxonomy" id="129338"/>
    <lineage>
        <taxon>Bacteria</taxon>
        <taxon>Bacillati</taxon>
        <taxon>Bacillota</taxon>
        <taxon>Bacilli</taxon>
        <taxon>Bacillales</taxon>
        <taxon>Anoxybacillaceae</taxon>
        <taxon>Geobacillus</taxon>
    </lineage>
</organism>
<dbReference type="EMBL" id="CP014342">
    <property type="protein sequence ID" value="AMX83490.1"/>
    <property type="molecule type" value="Genomic_DNA"/>
</dbReference>